<evidence type="ECO:0000256" key="1">
    <source>
        <dbReference type="SAM" id="MobiDB-lite"/>
    </source>
</evidence>
<proteinExistence type="predicted"/>
<feature type="compositionally biased region" description="Low complexity" evidence="1">
    <location>
        <begin position="223"/>
        <end position="242"/>
    </location>
</feature>
<accession>A0A1D2A8I9</accession>
<feature type="compositionally biased region" description="Low complexity" evidence="1">
    <location>
        <begin position="123"/>
        <end position="144"/>
    </location>
</feature>
<feature type="region of interest" description="Disordered" evidence="1">
    <location>
        <begin position="396"/>
        <end position="433"/>
    </location>
</feature>
<dbReference type="AlphaFoldDB" id="A0A1D2A8I9"/>
<name>A0A1D2A8I9_AUXPR</name>
<feature type="region of interest" description="Disordered" evidence="1">
    <location>
        <begin position="172"/>
        <end position="375"/>
    </location>
</feature>
<sequence>IWSPWVTMMANVQLGGVHPKGLPRSKVSGPPCRPRRQACLAALPPSSDHRRNGLMTGLSAIAAALILNAAPAQAASKELSSYAQSQSYAAELQAAIAERGGSVEALKSAPKVAASAVKKAASRAKSASKAGSKAAKEAASSAVSDTKQAVKEVTKSTSPFSLKNIRSRLFDQKQAGDVPEPDPVSSPSLLGSVPEKDAPKTEKPRSGGLLGVGSPPSPPHPTHPVAAVAKAPAPAPAALAPAAPAPAAPAAPAPAASPAIIIPPEETQKPPMPSSTPSNNAPAAGEQRITPPDTPAKPTAAPKPSPEPAQEQAGGPSPPQSLITSSETPGSGQRTTSASPVSQALDSPPSSQAPSTPSAAPTPATGSIASAPGGFPLSAIVIGSVGVLGVAAAAFKPKGDSTDSPVATKAAPSPPSAVNGKSTADAPASKAEVVPAKEWIEAWRKRTGAK</sequence>
<feature type="non-terminal residue" evidence="2">
    <location>
        <position position="1"/>
    </location>
</feature>
<feature type="compositionally biased region" description="Low complexity" evidence="1">
    <location>
        <begin position="183"/>
        <end position="193"/>
    </location>
</feature>
<feature type="compositionally biased region" description="Polar residues" evidence="1">
    <location>
        <begin position="320"/>
        <end position="345"/>
    </location>
</feature>
<feature type="compositionally biased region" description="Basic and acidic residues" evidence="1">
    <location>
        <begin position="194"/>
        <end position="205"/>
    </location>
</feature>
<feature type="compositionally biased region" description="Pro residues" evidence="1">
    <location>
        <begin position="243"/>
        <end position="252"/>
    </location>
</feature>
<protein>
    <submittedName>
        <fullName evidence="2">Uncharacterized protein</fullName>
    </submittedName>
</protein>
<dbReference type="EMBL" id="GDKF01003100">
    <property type="protein sequence ID" value="JAT75522.1"/>
    <property type="molecule type" value="Transcribed_RNA"/>
</dbReference>
<feature type="region of interest" description="Disordered" evidence="1">
    <location>
        <begin position="123"/>
        <end position="156"/>
    </location>
</feature>
<gene>
    <name evidence="2" type="ORF">g.101441</name>
</gene>
<feature type="compositionally biased region" description="Low complexity" evidence="1">
    <location>
        <begin position="347"/>
        <end position="375"/>
    </location>
</feature>
<evidence type="ECO:0000313" key="2">
    <source>
        <dbReference type="EMBL" id="JAT75522.1"/>
    </source>
</evidence>
<organism evidence="2">
    <name type="scientific">Auxenochlorella protothecoides</name>
    <name type="common">Green microalga</name>
    <name type="synonym">Chlorella protothecoides</name>
    <dbReference type="NCBI Taxonomy" id="3075"/>
    <lineage>
        <taxon>Eukaryota</taxon>
        <taxon>Viridiplantae</taxon>
        <taxon>Chlorophyta</taxon>
        <taxon>core chlorophytes</taxon>
        <taxon>Trebouxiophyceae</taxon>
        <taxon>Chlorellales</taxon>
        <taxon>Chlorellaceae</taxon>
        <taxon>Auxenochlorella</taxon>
    </lineage>
</organism>
<reference evidence="2" key="1">
    <citation type="submission" date="2015-08" db="EMBL/GenBank/DDBJ databases">
        <authorList>
            <person name="Babu N.S."/>
            <person name="Beckwith C.J."/>
            <person name="Beseler K.G."/>
            <person name="Brison A."/>
            <person name="Carone J.V."/>
            <person name="Caskin T.P."/>
            <person name="Diamond M."/>
            <person name="Durham M.E."/>
            <person name="Foxe J.M."/>
            <person name="Go M."/>
            <person name="Henderson B.A."/>
            <person name="Jones I.B."/>
            <person name="McGettigan J.A."/>
            <person name="Micheletti S.J."/>
            <person name="Nasrallah M.E."/>
            <person name="Ortiz D."/>
            <person name="Piller C.R."/>
            <person name="Privatt S.R."/>
            <person name="Schneider S.L."/>
            <person name="Sharp S."/>
            <person name="Smith T.C."/>
            <person name="Stanton J.D."/>
            <person name="Ullery H.E."/>
            <person name="Wilson R.J."/>
            <person name="Serrano M.G."/>
            <person name="Buck G."/>
            <person name="Lee V."/>
            <person name="Wang Y."/>
            <person name="Carvalho R."/>
            <person name="Voegtly L."/>
            <person name="Shi R."/>
            <person name="Duckworth R."/>
            <person name="Johnson A."/>
            <person name="Loviza R."/>
            <person name="Walstead R."/>
            <person name="Shah Z."/>
            <person name="Kiflezghi M."/>
            <person name="Wade K."/>
            <person name="Ball S.L."/>
            <person name="Bradley K.W."/>
            <person name="Asai D.J."/>
            <person name="Bowman C.A."/>
            <person name="Russell D.A."/>
            <person name="Pope W.H."/>
            <person name="Jacobs-Sera D."/>
            <person name="Hendrix R.W."/>
            <person name="Hatfull G.F."/>
        </authorList>
    </citation>
    <scope>NUCLEOTIDE SEQUENCE</scope>
</reference>
<feature type="compositionally biased region" description="Low complexity" evidence="1">
    <location>
        <begin position="253"/>
        <end position="264"/>
    </location>
</feature>